<dbReference type="PANTHER" id="PTHR42743">
    <property type="entry name" value="AMINO-ACID AMINOTRANSFERASE"/>
    <property type="match status" value="1"/>
</dbReference>
<dbReference type="SUPFAM" id="SSF56752">
    <property type="entry name" value="D-aminoacid aminotransferase-like PLP-dependent enzymes"/>
    <property type="match status" value="1"/>
</dbReference>
<dbReference type="EMBL" id="CAFBMK010000141">
    <property type="protein sequence ID" value="CAB4927571.1"/>
    <property type="molecule type" value="Genomic_DNA"/>
</dbReference>
<reference evidence="2" key="1">
    <citation type="submission" date="2020-05" db="EMBL/GenBank/DDBJ databases">
        <authorList>
            <person name="Chiriac C."/>
            <person name="Salcher M."/>
            <person name="Ghai R."/>
            <person name="Kavagutti S V."/>
        </authorList>
    </citation>
    <scope>NUCLEOTIDE SEQUENCE</scope>
</reference>
<dbReference type="Pfam" id="PF01063">
    <property type="entry name" value="Aminotran_4"/>
    <property type="match status" value="1"/>
</dbReference>
<protein>
    <submittedName>
        <fullName evidence="2">Unannotated protein</fullName>
    </submittedName>
</protein>
<dbReference type="GO" id="GO:0003824">
    <property type="term" value="F:catalytic activity"/>
    <property type="evidence" value="ECO:0007669"/>
    <property type="project" value="InterPro"/>
</dbReference>
<dbReference type="InterPro" id="IPR050571">
    <property type="entry name" value="Class-IV_PLP-Dep_Aminotrnsfr"/>
</dbReference>
<evidence type="ECO:0000313" key="2">
    <source>
        <dbReference type="EMBL" id="CAB4927571.1"/>
    </source>
</evidence>
<gene>
    <name evidence="2" type="ORF">UFOPK3564_02185</name>
</gene>
<dbReference type="Gene3D" id="3.20.10.10">
    <property type="entry name" value="D-amino Acid Aminotransferase, subunit A, domain 2"/>
    <property type="match status" value="1"/>
</dbReference>
<evidence type="ECO:0000256" key="1">
    <source>
        <dbReference type="ARBA" id="ARBA00009320"/>
    </source>
</evidence>
<sequence>MFRRRPDEPLIETVLIESGRVRLFDRHLLRLRRSGAAPKQVTAVRALAETWRRTAGRPTVVRFEVAARTGVASRARTPPPREPVRLALVPGFDPTDARRERKLADRSWAEEAEALAAEAGADEPLLHDDAGLLGETSRASLFVVDATGRIRTPPVRGILPGVTRGWAIGAAGAEEHALTVEDLAHARAAFLTTAARGVVPVASVDGRALGTDERVAELAAAWRALV</sequence>
<dbReference type="GO" id="GO:0046394">
    <property type="term" value="P:carboxylic acid biosynthetic process"/>
    <property type="evidence" value="ECO:0007669"/>
    <property type="project" value="UniProtKB-ARBA"/>
</dbReference>
<dbReference type="InterPro" id="IPR036038">
    <property type="entry name" value="Aminotransferase-like"/>
</dbReference>
<proteinExistence type="inferred from homology"/>
<accession>A0A6J7IAD4</accession>
<organism evidence="2">
    <name type="scientific">freshwater metagenome</name>
    <dbReference type="NCBI Taxonomy" id="449393"/>
    <lineage>
        <taxon>unclassified sequences</taxon>
        <taxon>metagenomes</taxon>
        <taxon>ecological metagenomes</taxon>
    </lineage>
</organism>
<name>A0A6J7IAD4_9ZZZZ</name>
<dbReference type="PANTHER" id="PTHR42743:SF11">
    <property type="entry name" value="AMINODEOXYCHORISMATE LYASE"/>
    <property type="match status" value="1"/>
</dbReference>
<dbReference type="InterPro" id="IPR043132">
    <property type="entry name" value="BCAT-like_C"/>
</dbReference>
<dbReference type="InterPro" id="IPR001544">
    <property type="entry name" value="Aminotrans_IV"/>
</dbReference>
<comment type="similarity">
    <text evidence="1">Belongs to the class-IV pyridoxal-phosphate-dependent aminotransferase family.</text>
</comment>
<dbReference type="AlphaFoldDB" id="A0A6J7IAD4"/>